<dbReference type="EMBL" id="WHSC02000007">
    <property type="protein sequence ID" value="MDO6123087.1"/>
    <property type="molecule type" value="Genomic_DNA"/>
</dbReference>
<dbReference type="SMART" id="SM00421">
    <property type="entry name" value="HTH_LUXR"/>
    <property type="match status" value="1"/>
</dbReference>
<comment type="caution">
    <text evidence="2">The sequence shown here is derived from an EMBL/GenBank/DDBJ whole genome shotgun (WGS) entry which is preliminary data.</text>
</comment>
<dbReference type="RefSeq" id="WP_244760733.1">
    <property type="nucleotide sequence ID" value="NZ_JALJCJ010000002.1"/>
</dbReference>
<evidence type="ECO:0000313" key="3">
    <source>
        <dbReference type="Proteomes" id="UP001177080"/>
    </source>
</evidence>
<gene>
    <name evidence="2" type="ORF">GB928_018015</name>
</gene>
<protein>
    <submittedName>
        <fullName evidence="2">Helix-turn-helix transcriptional regulator</fullName>
    </submittedName>
</protein>
<feature type="domain" description="HTH luxR-type" evidence="1">
    <location>
        <begin position="296"/>
        <end position="353"/>
    </location>
</feature>
<dbReference type="InterPro" id="IPR036388">
    <property type="entry name" value="WH-like_DNA-bd_sf"/>
</dbReference>
<dbReference type="SUPFAM" id="SSF46894">
    <property type="entry name" value="C-terminal effector domain of the bipartite response regulators"/>
    <property type="match status" value="1"/>
</dbReference>
<proteinExistence type="predicted"/>
<organism evidence="2 3">
    <name type="scientific">Shinella curvata</name>
    <dbReference type="NCBI Taxonomy" id="1817964"/>
    <lineage>
        <taxon>Bacteria</taxon>
        <taxon>Pseudomonadati</taxon>
        <taxon>Pseudomonadota</taxon>
        <taxon>Alphaproteobacteria</taxon>
        <taxon>Hyphomicrobiales</taxon>
        <taxon>Rhizobiaceae</taxon>
        <taxon>Shinella</taxon>
    </lineage>
</organism>
<name>A0ABT8XH69_9HYPH</name>
<dbReference type="InterPro" id="IPR016032">
    <property type="entry name" value="Sig_transdc_resp-reg_C-effctor"/>
</dbReference>
<evidence type="ECO:0000259" key="1">
    <source>
        <dbReference type="SMART" id="SM00421"/>
    </source>
</evidence>
<evidence type="ECO:0000313" key="2">
    <source>
        <dbReference type="EMBL" id="MDO6123087.1"/>
    </source>
</evidence>
<dbReference type="InterPro" id="IPR000792">
    <property type="entry name" value="Tscrpt_reg_LuxR_C"/>
</dbReference>
<sequence>MEALESELISRIYEAAVFKERWPNVVSTIAHSCDFWGGALTWQAAGERRWIGTAGFMEVIEEFAAEGWAAKNIRLEKANREGQFSFVRDADLFTAEERRDLPIYRDFLVPRGLGCATATLISGPEDIEISVCFEQRLTSGPISNETVRLLNALRPHIARSLLLATELDQQKADLLTTGLHAIGAPAAIVQGNGRVLSTNPLFMAARGRVSIRAQDRILLRDDGANRLLYQALSEITGHDRIKSVPLPATEEEQACIVHVIPLFGHALDFSPQGTAIVLIAQPSATAVDDLRILKGLYDLTRGEARIAIEIQKGLPLPEIAKRLQISYETVRSTAKVVYAKTGSSGQSDLVRRLSVVDRYALPPSASPRNG</sequence>
<dbReference type="Proteomes" id="UP001177080">
    <property type="component" value="Unassembled WGS sequence"/>
</dbReference>
<accession>A0ABT8XH69</accession>
<reference evidence="2" key="1">
    <citation type="submission" date="2022-04" db="EMBL/GenBank/DDBJ databases">
        <title>Shinella lacus sp. nov., a novel member of the genus Shinella from water.</title>
        <authorList>
            <person name="Deng Y."/>
        </authorList>
    </citation>
    <scope>NUCLEOTIDE SEQUENCE</scope>
    <source>
        <strain evidence="2">JCM 31239</strain>
    </source>
</reference>
<dbReference type="Gene3D" id="1.10.10.10">
    <property type="entry name" value="Winged helix-like DNA-binding domain superfamily/Winged helix DNA-binding domain"/>
    <property type="match status" value="1"/>
</dbReference>
<keyword evidence="3" id="KW-1185">Reference proteome</keyword>